<name>A0A3Q9RRA0_9BACI</name>
<sequence length="395" mass="44934">MIKLILANDVGNDKMKILEPGMKEVVKIPSVYKRITRQPDVHETDIKKNVTNLIDQLLVHISSKSIRRDGLYMIGDRAIQTTEDVSNMDISVHEKHSNDLPLINTLGYAAARAVQKEFEKTGVLPKSLNVQVMMSSAIPASQHNIKTAKHLEDRFTNANHIVIVYVGEESVTVQLEFAKVKVTKEGVPALYAMFEGSKDMFKEFAKEYSLNNIDGSSFVDSKIMHVDIGSGTTEYIYTIGVNPRPEQCTGERRGVGHAVEEAIELMADERKGLTINRQQFAKYIERPDEFPKDHKMAVEFLKEARINQIDFILDDIERKYTKTLSSEPEYIAVYGGGSIEFKDDMYQDLKKFADDVDAKVLWIPKEFAVDMNVRGLDILNRNMLFEEEYQEVVMV</sequence>
<geneLocation type="plasmid" evidence="2">
    <name>pom18</name>
</geneLocation>
<dbReference type="CDD" id="cd24023">
    <property type="entry name" value="ASKHA_NBD_ParM_Alp7A-like"/>
    <property type="match status" value="1"/>
</dbReference>
<dbReference type="InterPro" id="IPR043129">
    <property type="entry name" value="ATPase_NBD"/>
</dbReference>
<dbReference type="RefSeq" id="WP_257467730.1">
    <property type="nucleotide sequence ID" value="NZ_CP026096.1"/>
</dbReference>
<proteinExistence type="predicted"/>
<gene>
    <name evidence="1" type="ORF">BAOM_p006</name>
</gene>
<evidence type="ECO:0000313" key="2">
    <source>
        <dbReference type="Proteomes" id="UP000283095"/>
    </source>
</evidence>
<protein>
    <recommendedName>
        <fullName evidence="3">ParM/StbA family protein</fullName>
    </recommendedName>
</protein>
<evidence type="ECO:0008006" key="3">
    <source>
        <dbReference type="Google" id="ProtNLM"/>
    </source>
</evidence>
<organism evidence="1 2">
    <name type="scientific">Peribacillus asahii</name>
    <dbReference type="NCBI Taxonomy" id="228899"/>
    <lineage>
        <taxon>Bacteria</taxon>
        <taxon>Bacillati</taxon>
        <taxon>Bacillota</taxon>
        <taxon>Bacilli</taxon>
        <taxon>Bacillales</taxon>
        <taxon>Bacillaceae</taxon>
        <taxon>Peribacillus</taxon>
    </lineage>
</organism>
<keyword evidence="1" id="KW-0614">Plasmid</keyword>
<reference evidence="1 2" key="1">
    <citation type="submission" date="2018-01" db="EMBL/GenBank/DDBJ databases">
        <title>Bacillus asahii Genome sequencing and assembly.</title>
        <authorList>
            <person name="Jiang H."/>
            <person name="Feng Y."/>
            <person name="Zhao F."/>
            <person name="Lin X."/>
        </authorList>
    </citation>
    <scope>NUCLEOTIDE SEQUENCE [LARGE SCALE GENOMIC DNA]</scope>
    <source>
        <strain evidence="1 2">OM18</strain>
        <plasmid evidence="2">pom18</plasmid>
    </source>
</reference>
<dbReference type="KEGG" id="pasa:BAOM_p006"/>
<dbReference type="EMBL" id="CP026096">
    <property type="protein sequence ID" value="AZV45659.1"/>
    <property type="molecule type" value="Genomic_DNA"/>
</dbReference>
<evidence type="ECO:0000313" key="1">
    <source>
        <dbReference type="EMBL" id="AZV45659.1"/>
    </source>
</evidence>
<dbReference type="SUPFAM" id="SSF53067">
    <property type="entry name" value="Actin-like ATPase domain"/>
    <property type="match status" value="1"/>
</dbReference>
<dbReference type="Gene3D" id="3.30.420.40">
    <property type="match status" value="2"/>
</dbReference>
<accession>A0A3Q9RRA0</accession>
<dbReference type="AlphaFoldDB" id="A0A3Q9RRA0"/>
<dbReference type="Proteomes" id="UP000283095">
    <property type="component" value="Plasmid pOM18"/>
</dbReference>